<evidence type="ECO:0000256" key="3">
    <source>
        <dbReference type="ARBA" id="ARBA00023163"/>
    </source>
</evidence>
<evidence type="ECO:0000256" key="1">
    <source>
        <dbReference type="ARBA" id="ARBA00023015"/>
    </source>
</evidence>
<name>X0XA91_9ZZZZ</name>
<dbReference type="SUPFAM" id="SSF46894">
    <property type="entry name" value="C-terminal effector domain of the bipartite response regulators"/>
    <property type="match status" value="1"/>
</dbReference>
<evidence type="ECO:0000313" key="5">
    <source>
        <dbReference type="EMBL" id="GAG33583.1"/>
    </source>
</evidence>
<dbReference type="PROSITE" id="PS50043">
    <property type="entry name" value="HTH_LUXR_2"/>
    <property type="match status" value="1"/>
</dbReference>
<proteinExistence type="predicted"/>
<gene>
    <name evidence="5" type="ORF">S01H1_68623</name>
</gene>
<dbReference type="InterPro" id="IPR016032">
    <property type="entry name" value="Sig_transdc_resp-reg_C-effctor"/>
</dbReference>
<dbReference type="InterPro" id="IPR036388">
    <property type="entry name" value="WH-like_DNA-bd_sf"/>
</dbReference>
<dbReference type="SMART" id="SM00421">
    <property type="entry name" value="HTH_LUXR"/>
    <property type="match status" value="1"/>
</dbReference>
<accession>X0XA91</accession>
<dbReference type="GO" id="GO:0003677">
    <property type="term" value="F:DNA binding"/>
    <property type="evidence" value="ECO:0007669"/>
    <property type="project" value="UniProtKB-KW"/>
</dbReference>
<dbReference type="InterPro" id="IPR000792">
    <property type="entry name" value="Tscrpt_reg_LuxR_C"/>
</dbReference>
<dbReference type="PANTHER" id="PTHR44688:SF16">
    <property type="entry name" value="DNA-BINDING TRANSCRIPTIONAL ACTIVATOR DEVR_DOSR"/>
    <property type="match status" value="1"/>
</dbReference>
<dbReference type="Gene3D" id="1.10.10.10">
    <property type="entry name" value="Winged helix-like DNA-binding domain superfamily/Winged helix DNA-binding domain"/>
    <property type="match status" value="1"/>
</dbReference>
<evidence type="ECO:0000256" key="2">
    <source>
        <dbReference type="ARBA" id="ARBA00023125"/>
    </source>
</evidence>
<dbReference type="PANTHER" id="PTHR44688">
    <property type="entry name" value="DNA-BINDING TRANSCRIPTIONAL ACTIVATOR DEVR_DOSR"/>
    <property type="match status" value="1"/>
</dbReference>
<sequence length="87" mass="9878">DADRRKEHAGRAEVAERFALLTPREFEVMQLLVVGKSPKEIAYVLGLSRKTVDVHRSHIMMKLKTDSLVDLVRMAQTYGDGKQQVGR</sequence>
<feature type="non-terminal residue" evidence="5">
    <location>
        <position position="1"/>
    </location>
</feature>
<keyword evidence="1" id="KW-0805">Transcription regulation</keyword>
<comment type="caution">
    <text evidence="5">The sequence shown here is derived from an EMBL/GenBank/DDBJ whole genome shotgun (WGS) entry which is preliminary data.</text>
</comment>
<keyword evidence="3" id="KW-0804">Transcription</keyword>
<dbReference type="CDD" id="cd06170">
    <property type="entry name" value="LuxR_C_like"/>
    <property type="match status" value="1"/>
</dbReference>
<evidence type="ECO:0000259" key="4">
    <source>
        <dbReference type="PROSITE" id="PS50043"/>
    </source>
</evidence>
<dbReference type="Pfam" id="PF00196">
    <property type="entry name" value="GerE"/>
    <property type="match status" value="1"/>
</dbReference>
<dbReference type="AlphaFoldDB" id="X0XA91"/>
<keyword evidence="2" id="KW-0238">DNA-binding</keyword>
<dbReference type="PRINTS" id="PR00038">
    <property type="entry name" value="HTHLUXR"/>
</dbReference>
<feature type="domain" description="HTH luxR-type" evidence="4">
    <location>
        <begin position="14"/>
        <end position="79"/>
    </location>
</feature>
<protein>
    <recommendedName>
        <fullName evidence="4">HTH luxR-type domain-containing protein</fullName>
    </recommendedName>
</protein>
<dbReference type="EMBL" id="BARS01045513">
    <property type="protein sequence ID" value="GAG33583.1"/>
    <property type="molecule type" value="Genomic_DNA"/>
</dbReference>
<organism evidence="5">
    <name type="scientific">marine sediment metagenome</name>
    <dbReference type="NCBI Taxonomy" id="412755"/>
    <lineage>
        <taxon>unclassified sequences</taxon>
        <taxon>metagenomes</taxon>
        <taxon>ecological metagenomes</taxon>
    </lineage>
</organism>
<dbReference type="GO" id="GO:0006355">
    <property type="term" value="P:regulation of DNA-templated transcription"/>
    <property type="evidence" value="ECO:0007669"/>
    <property type="project" value="InterPro"/>
</dbReference>
<reference evidence="5" key="1">
    <citation type="journal article" date="2014" name="Front. Microbiol.">
        <title>High frequency of phylogenetically diverse reductive dehalogenase-homologous genes in deep subseafloor sedimentary metagenomes.</title>
        <authorList>
            <person name="Kawai M."/>
            <person name="Futagami T."/>
            <person name="Toyoda A."/>
            <person name="Takaki Y."/>
            <person name="Nishi S."/>
            <person name="Hori S."/>
            <person name="Arai W."/>
            <person name="Tsubouchi T."/>
            <person name="Morono Y."/>
            <person name="Uchiyama I."/>
            <person name="Ito T."/>
            <person name="Fujiyama A."/>
            <person name="Inagaki F."/>
            <person name="Takami H."/>
        </authorList>
    </citation>
    <scope>NUCLEOTIDE SEQUENCE</scope>
    <source>
        <strain evidence="5">Expedition CK06-06</strain>
    </source>
</reference>